<evidence type="ECO:0000256" key="3">
    <source>
        <dbReference type="ARBA" id="ARBA00022840"/>
    </source>
</evidence>
<keyword evidence="1" id="KW-0813">Transport</keyword>
<dbReference type="AlphaFoldDB" id="W4M6Y5"/>
<dbReference type="PANTHER" id="PTHR24220">
    <property type="entry name" value="IMPORT ATP-BINDING PROTEIN"/>
    <property type="match status" value="1"/>
</dbReference>
<dbReference type="GO" id="GO:0016887">
    <property type="term" value="F:ATP hydrolysis activity"/>
    <property type="evidence" value="ECO:0007669"/>
    <property type="project" value="InterPro"/>
</dbReference>
<dbReference type="InterPro" id="IPR003593">
    <property type="entry name" value="AAA+_ATPase"/>
</dbReference>
<evidence type="ECO:0000313" key="6">
    <source>
        <dbReference type="Proteomes" id="UP000019140"/>
    </source>
</evidence>
<dbReference type="HOGENOM" id="CLU_000604_1_22_7"/>
<protein>
    <submittedName>
        <fullName evidence="5">Methionine ABC transporter ATP-binding protein</fullName>
    </submittedName>
</protein>
<dbReference type="SMART" id="SM00382">
    <property type="entry name" value="AAA"/>
    <property type="match status" value="1"/>
</dbReference>
<evidence type="ECO:0000256" key="2">
    <source>
        <dbReference type="ARBA" id="ARBA00022741"/>
    </source>
</evidence>
<dbReference type="PROSITE" id="PS00211">
    <property type="entry name" value="ABC_TRANSPORTER_1"/>
    <property type="match status" value="1"/>
</dbReference>
<dbReference type="GO" id="GO:0005524">
    <property type="term" value="F:ATP binding"/>
    <property type="evidence" value="ECO:0007669"/>
    <property type="project" value="UniProtKB-KW"/>
</dbReference>
<dbReference type="Pfam" id="PF00005">
    <property type="entry name" value="ABC_tran"/>
    <property type="match status" value="1"/>
</dbReference>
<dbReference type="InterPro" id="IPR015854">
    <property type="entry name" value="ABC_transpr_LolD-like"/>
</dbReference>
<dbReference type="InterPro" id="IPR017911">
    <property type="entry name" value="MacB-like_ATP-bd"/>
</dbReference>
<evidence type="ECO:0000259" key="4">
    <source>
        <dbReference type="PROSITE" id="PS50893"/>
    </source>
</evidence>
<keyword evidence="3 5" id="KW-0067">ATP-binding</keyword>
<sequence>MKETMAHDSPDVCVQLQRVQYRWGARQAPVLNIPDFRVVKGEKVFVQGPSGSGKSTLLGVLGGVLLPQTGDVHILGHRLNEMRGRRRDTFRATHIGFIFQMFNLLPYLSLVENVLLPCHFSRQRKRNAQQRTGDVRAEAVRLLGDLGLDETLHGHDATQLSVGQQQRVAVARALIGRPELLIADEPTSALDADAQEGFLKLLFQECNAANTTVIFVSHNAALATQFDRSVELAEINLAG</sequence>
<dbReference type="PROSITE" id="PS50893">
    <property type="entry name" value="ABC_TRANSPORTER_2"/>
    <property type="match status" value="1"/>
</dbReference>
<gene>
    <name evidence="5" type="ORF">ETSY2_23270</name>
</gene>
<dbReference type="InterPro" id="IPR027417">
    <property type="entry name" value="P-loop_NTPase"/>
</dbReference>
<dbReference type="Proteomes" id="UP000019140">
    <property type="component" value="Unassembled WGS sequence"/>
</dbReference>
<dbReference type="EMBL" id="AZHX01000963">
    <property type="protein sequence ID" value="ETX05382.1"/>
    <property type="molecule type" value="Genomic_DNA"/>
</dbReference>
<name>W4M6Y5_9BACT</name>
<reference evidence="5 6" key="1">
    <citation type="journal article" date="2014" name="Nature">
        <title>An environmental bacterial taxon with a large and distinct metabolic repertoire.</title>
        <authorList>
            <person name="Wilson M.C."/>
            <person name="Mori T."/>
            <person name="Ruckert C."/>
            <person name="Uria A.R."/>
            <person name="Helf M.J."/>
            <person name="Takada K."/>
            <person name="Gernert C."/>
            <person name="Steffens U.A."/>
            <person name="Heycke N."/>
            <person name="Schmitt S."/>
            <person name="Rinke C."/>
            <person name="Helfrich E.J."/>
            <person name="Brachmann A.O."/>
            <person name="Gurgui C."/>
            <person name="Wakimoto T."/>
            <person name="Kracht M."/>
            <person name="Crusemann M."/>
            <person name="Hentschel U."/>
            <person name="Abe I."/>
            <person name="Matsunaga S."/>
            <person name="Kalinowski J."/>
            <person name="Takeyama H."/>
            <person name="Piel J."/>
        </authorList>
    </citation>
    <scope>NUCLEOTIDE SEQUENCE [LARGE SCALE GENOMIC DNA]</scope>
    <source>
        <strain evidence="6">TSY2</strain>
    </source>
</reference>
<evidence type="ECO:0000256" key="1">
    <source>
        <dbReference type="ARBA" id="ARBA00022448"/>
    </source>
</evidence>
<dbReference type="SUPFAM" id="SSF52540">
    <property type="entry name" value="P-loop containing nucleoside triphosphate hydrolases"/>
    <property type="match status" value="1"/>
</dbReference>
<accession>W4M6Y5</accession>
<evidence type="ECO:0000313" key="5">
    <source>
        <dbReference type="EMBL" id="ETX05382.1"/>
    </source>
</evidence>
<dbReference type="InterPro" id="IPR017871">
    <property type="entry name" value="ABC_transporter-like_CS"/>
</dbReference>
<dbReference type="PANTHER" id="PTHR24220:SF611">
    <property type="entry name" value="ATP-BINDING COMPONENT OF ABC TRANSPORTER-RELATED"/>
    <property type="match status" value="1"/>
</dbReference>
<comment type="caution">
    <text evidence="5">The sequence shown here is derived from an EMBL/GenBank/DDBJ whole genome shotgun (WGS) entry which is preliminary data.</text>
</comment>
<dbReference type="GO" id="GO:0022857">
    <property type="term" value="F:transmembrane transporter activity"/>
    <property type="evidence" value="ECO:0007669"/>
    <property type="project" value="TreeGrafter"/>
</dbReference>
<proteinExistence type="predicted"/>
<dbReference type="InterPro" id="IPR003439">
    <property type="entry name" value="ABC_transporter-like_ATP-bd"/>
</dbReference>
<keyword evidence="2" id="KW-0547">Nucleotide-binding</keyword>
<dbReference type="CDD" id="cd03255">
    <property type="entry name" value="ABC_MJ0796_LolCDE_FtsE"/>
    <property type="match status" value="1"/>
</dbReference>
<feature type="domain" description="ABC transporter" evidence="4">
    <location>
        <begin position="14"/>
        <end position="237"/>
    </location>
</feature>
<keyword evidence="6" id="KW-1185">Reference proteome</keyword>
<dbReference type="Gene3D" id="3.40.50.300">
    <property type="entry name" value="P-loop containing nucleotide triphosphate hydrolases"/>
    <property type="match status" value="1"/>
</dbReference>
<organism evidence="5 6">
    <name type="scientific">Candidatus Entotheonella gemina</name>
    <dbReference type="NCBI Taxonomy" id="1429439"/>
    <lineage>
        <taxon>Bacteria</taxon>
        <taxon>Pseudomonadati</taxon>
        <taxon>Nitrospinota/Tectimicrobiota group</taxon>
        <taxon>Candidatus Tectimicrobiota</taxon>
        <taxon>Candidatus Entotheonellia</taxon>
        <taxon>Candidatus Entotheonellales</taxon>
        <taxon>Candidatus Entotheonellaceae</taxon>
        <taxon>Candidatus Entotheonella</taxon>
    </lineage>
</organism>
<dbReference type="GO" id="GO:0005886">
    <property type="term" value="C:plasma membrane"/>
    <property type="evidence" value="ECO:0007669"/>
    <property type="project" value="TreeGrafter"/>
</dbReference>